<dbReference type="PROSITE" id="PS50885">
    <property type="entry name" value="HAMP"/>
    <property type="match status" value="1"/>
</dbReference>
<dbReference type="Proteomes" id="UP000245765">
    <property type="component" value="Unassembled WGS sequence"/>
</dbReference>
<dbReference type="Gene3D" id="3.30.565.10">
    <property type="entry name" value="Histidine kinase-like ATPase, C-terminal domain"/>
    <property type="match status" value="1"/>
</dbReference>
<sequence>MRRPALPVSLRVPLLAGLAVFVFAVATSRLMLWGMGQITDREISRLGRVYLDGLAAAVLPSVLRDDGPGLEAALNRALGFQQGIRERQIIVGTPAGEHYASAGVGPESEWPAPFLRGVPGETLEFSEDGGAVWAQRPLEEDGRHIAYIAAQLDVGGLARRRQRFRGGMVLFSLALAVVGGGLSAVAARWTMRPVLTVTDALDRAGRGRISPIPNAELPAAGTEARRLALAFNTVVAHVKERDRLERQLAGRERTATLGRLAATVAHEVRNPLAGIVTSVEIIRRFGDDRPEREEAVEVIARGLEQIERVVSSTLAFHRDHGLQRPLSQADLEDLRVLVAPQAEARGVALNWMADLPRPFPVDAAPLRQAVLNLLLNAVAASPAGSRAGLRAGLDEQECLFVEVEDAGPGLPDAARRRLTGEDGPAGAEEATPGLGLEIVETIARRLGARLAVERGGEARGTRITLVVPPNPSDPLCTDPEDLSA</sequence>
<evidence type="ECO:0000313" key="16">
    <source>
        <dbReference type="Proteomes" id="UP000245765"/>
    </source>
</evidence>
<dbReference type="PRINTS" id="PR00344">
    <property type="entry name" value="BCTRLSENSOR"/>
</dbReference>
<dbReference type="PANTHER" id="PTHR45436:SF5">
    <property type="entry name" value="SENSOR HISTIDINE KINASE TRCS"/>
    <property type="match status" value="1"/>
</dbReference>
<dbReference type="InterPro" id="IPR003660">
    <property type="entry name" value="HAMP_dom"/>
</dbReference>
<keyword evidence="10 12" id="KW-0472">Membrane</keyword>
<evidence type="ECO:0000256" key="11">
    <source>
        <dbReference type="SAM" id="MobiDB-lite"/>
    </source>
</evidence>
<evidence type="ECO:0000256" key="4">
    <source>
        <dbReference type="ARBA" id="ARBA00022553"/>
    </source>
</evidence>
<dbReference type="GO" id="GO:0000155">
    <property type="term" value="F:phosphorelay sensor kinase activity"/>
    <property type="evidence" value="ECO:0007669"/>
    <property type="project" value="InterPro"/>
</dbReference>
<dbReference type="AlphaFoldDB" id="A0A317F9X2"/>
<keyword evidence="7" id="KW-0418">Kinase</keyword>
<evidence type="ECO:0000256" key="1">
    <source>
        <dbReference type="ARBA" id="ARBA00000085"/>
    </source>
</evidence>
<keyword evidence="6 12" id="KW-0812">Transmembrane</keyword>
<accession>A0A317F9X2</accession>
<evidence type="ECO:0000313" key="15">
    <source>
        <dbReference type="EMBL" id="PWS35243.1"/>
    </source>
</evidence>
<keyword evidence="9" id="KW-0902">Two-component regulatory system</keyword>
<dbReference type="InterPro" id="IPR036890">
    <property type="entry name" value="HATPase_C_sf"/>
</dbReference>
<evidence type="ECO:0000256" key="3">
    <source>
        <dbReference type="ARBA" id="ARBA00012438"/>
    </source>
</evidence>
<dbReference type="SUPFAM" id="SSF55874">
    <property type="entry name" value="ATPase domain of HSP90 chaperone/DNA topoisomerase II/histidine kinase"/>
    <property type="match status" value="1"/>
</dbReference>
<dbReference type="InterPro" id="IPR003661">
    <property type="entry name" value="HisK_dim/P_dom"/>
</dbReference>
<dbReference type="SMART" id="SM00387">
    <property type="entry name" value="HATPase_c"/>
    <property type="match status" value="1"/>
</dbReference>
<gene>
    <name evidence="15" type="ORF">DFH01_23350</name>
</gene>
<evidence type="ECO:0000256" key="10">
    <source>
        <dbReference type="ARBA" id="ARBA00023136"/>
    </source>
</evidence>
<dbReference type="PROSITE" id="PS50109">
    <property type="entry name" value="HIS_KIN"/>
    <property type="match status" value="1"/>
</dbReference>
<evidence type="ECO:0000256" key="6">
    <source>
        <dbReference type="ARBA" id="ARBA00022692"/>
    </source>
</evidence>
<feature type="transmembrane region" description="Helical" evidence="12">
    <location>
        <begin position="169"/>
        <end position="189"/>
    </location>
</feature>
<dbReference type="CDD" id="cd00082">
    <property type="entry name" value="HisKA"/>
    <property type="match status" value="1"/>
</dbReference>
<evidence type="ECO:0000256" key="12">
    <source>
        <dbReference type="SAM" id="Phobius"/>
    </source>
</evidence>
<dbReference type="Pfam" id="PF02518">
    <property type="entry name" value="HATPase_c"/>
    <property type="match status" value="1"/>
</dbReference>
<dbReference type="InterPro" id="IPR036097">
    <property type="entry name" value="HisK_dim/P_sf"/>
</dbReference>
<feature type="domain" description="Histidine kinase" evidence="13">
    <location>
        <begin position="263"/>
        <end position="471"/>
    </location>
</feature>
<dbReference type="InterPro" id="IPR050428">
    <property type="entry name" value="TCS_sensor_his_kinase"/>
</dbReference>
<evidence type="ECO:0000256" key="5">
    <source>
        <dbReference type="ARBA" id="ARBA00022679"/>
    </source>
</evidence>
<evidence type="ECO:0000259" key="13">
    <source>
        <dbReference type="PROSITE" id="PS50109"/>
    </source>
</evidence>
<feature type="region of interest" description="Disordered" evidence="11">
    <location>
        <begin position="410"/>
        <end position="432"/>
    </location>
</feature>
<keyword evidence="5" id="KW-0808">Transferase</keyword>
<evidence type="ECO:0000256" key="7">
    <source>
        <dbReference type="ARBA" id="ARBA00022777"/>
    </source>
</evidence>
<dbReference type="GO" id="GO:0016020">
    <property type="term" value="C:membrane"/>
    <property type="evidence" value="ECO:0007669"/>
    <property type="project" value="UniProtKB-SubCell"/>
</dbReference>
<comment type="subcellular location">
    <subcellularLocation>
        <location evidence="2">Membrane</location>
    </subcellularLocation>
</comment>
<name>A0A317F9X2_9PROT</name>
<dbReference type="InterPro" id="IPR004358">
    <property type="entry name" value="Sig_transdc_His_kin-like_C"/>
</dbReference>
<feature type="transmembrane region" description="Helical" evidence="12">
    <location>
        <begin position="12"/>
        <end position="32"/>
    </location>
</feature>
<evidence type="ECO:0000256" key="2">
    <source>
        <dbReference type="ARBA" id="ARBA00004370"/>
    </source>
</evidence>
<dbReference type="PANTHER" id="PTHR45436">
    <property type="entry name" value="SENSOR HISTIDINE KINASE YKOH"/>
    <property type="match status" value="1"/>
</dbReference>
<dbReference type="Gene3D" id="1.10.287.130">
    <property type="match status" value="1"/>
</dbReference>
<evidence type="ECO:0000259" key="14">
    <source>
        <dbReference type="PROSITE" id="PS50885"/>
    </source>
</evidence>
<dbReference type="SMART" id="SM00388">
    <property type="entry name" value="HisKA"/>
    <property type="match status" value="1"/>
</dbReference>
<evidence type="ECO:0000256" key="8">
    <source>
        <dbReference type="ARBA" id="ARBA00022989"/>
    </source>
</evidence>
<dbReference type="OrthoDB" id="7818322at2"/>
<dbReference type="EMBL" id="QGNA01000005">
    <property type="protein sequence ID" value="PWS35243.1"/>
    <property type="molecule type" value="Genomic_DNA"/>
</dbReference>
<dbReference type="InterPro" id="IPR005467">
    <property type="entry name" value="His_kinase_dom"/>
</dbReference>
<feature type="domain" description="HAMP" evidence="14">
    <location>
        <begin position="188"/>
        <end position="243"/>
    </location>
</feature>
<keyword evidence="8 12" id="KW-1133">Transmembrane helix</keyword>
<dbReference type="EC" id="2.7.13.3" evidence="3"/>
<keyword evidence="4" id="KW-0597">Phosphoprotein</keyword>
<dbReference type="Pfam" id="PF00512">
    <property type="entry name" value="HisKA"/>
    <property type="match status" value="1"/>
</dbReference>
<organism evidence="15 16">
    <name type="scientific">Falsiroseomonas bella</name>
    <dbReference type="NCBI Taxonomy" id="2184016"/>
    <lineage>
        <taxon>Bacteria</taxon>
        <taxon>Pseudomonadati</taxon>
        <taxon>Pseudomonadota</taxon>
        <taxon>Alphaproteobacteria</taxon>
        <taxon>Acetobacterales</taxon>
        <taxon>Roseomonadaceae</taxon>
        <taxon>Falsiroseomonas</taxon>
    </lineage>
</organism>
<keyword evidence="16" id="KW-1185">Reference proteome</keyword>
<protein>
    <recommendedName>
        <fullName evidence="3">histidine kinase</fullName>
        <ecNumber evidence="3">2.7.13.3</ecNumber>
    </recommendedName>
</protein>
<dbReference type="RefSeq" id="WP_109872888.1">
    <property type="nucleotide sequence ID" value="NZ_QGNA01000005.1"/>
</dbReference>
<evidence type="ECO:0000256" key="9">
    <source>
        <dbReference type="ARBA" id="ARBA00023012"/>
    </source>
</evidence>
<reference evidence="16" key="1">
    <citation type="submission" date="2018-05" db="EMBL/GenBank/DDBJ databases">
        <authorList>
            <person name="Du Z."/>
            <person name="Wang X."/>
        </authorList>
    </citation>
    <scope>NUCLEOTIDE SEQUENCE [LARGE SCALE GENOMIC DNA]</scope>
    <source>
        <strain evidence="16">CQN31</strain>
    </source>
</reference>
<dbReference type="SUPFAM" id="SSF47384">
    <property type="entry name" value="Homodimeric domain of signal transducing histidine kinase"/>
    <property type="match status" value="1"/>
</dbReference>
<comment type="catalytic activity">
    <reaction evidence="1">
        <text>ATP + protein L-histidine = ADP + protein N-phospho-L-histidine.</text>
        <dbReference type="EC" id="2.7.13.3"/>
    </reaction>
</comment>
<comment type="caution">
    <text evidence="15">The sequence shown here is derived from an EMBL/GenBank/DDBJ whole genome shotgun (WGS) entry which is preliminary data.</text>
</comment>
<proteinExistence type="predicted"/>
<dbReference type="InterPro" id="IPR003594">
    <property type="entry name" value="HATPase_dom"/>
</dbReference>